<dbReference type="PANTHER" id="PTHR11091">
    <property type="entry name" value="OXIDOREDUCTASE-RELATED"/>
    <property type="match status" value="1"/>
</dbReference>
<proteinExistence type="inferred from homology"/>
<dbReference type="SUPFAM" id="SSF89733">
    <property type="entry name" value="L-sulfolactate dehydrogenase-like"/>
    <property type="match status" value="1"/>
</dbReference>
<dbReference type="Gene3D" id="1.10.1530.10">
    <property type="match status" value="1"/>
</dbReference>
<dbReference type="AlphaFoldDB" id="A0A420ZAV3"/>
<dbReference type="PANTHER" id="PTHR11091:SF0">
    <property type="entry name" value="MALATE DEHYDROGENASE"/>
    <property type="match status" value="1"/>
</dbReference>
<dbReference type="GO" id="GO:0016491">
    <property type="term" value="F:oxidoreductase activity"/>
    <property type="evidence" value="ECO:0007669"/>
    <property type="project" value="UniProtKB-KW"/>
</dbReference>
<accession>A0A420ZAV3</accession>
<comment type="similarity">
    <text evidence="1">Belongs to the LDH2/MDH2 oxidoreductase family.</text>
</comment>
<dbReference type="Proteomes" id="UP000281261">
    <property type="component" value="Unassembled WGS sequence"/>
</dbReference>
<evidence type="ECO:0000256" key="2">
    <source>
        <dbReference type="ARBA" id="ARBA00023002"/>
    </source>
</evidence>
<dbReference type="InterPro" id="IPR036111">
    <property type="entry name" value="Mal/L-sulfo/L-lacto_DH-like_sf"/>
</dbReference>
<protein>
    <submittedName>
        <fullName evidence="3">Ldh family oxidoreductase</fullName>
    </submittedName>
</protein>
<dbReference type="InterPro" id="IPR003767">
    <property type="entry name" value="Malate/L-lactate_DH-like"/>
</dbReference>
<dbReference type="EMBL" id="QMNG01000127">
    <property type="protein sequence ID" value="RLC35747.1"/>
    <property type="molecule type" value="Genomic_DNA"/>
</dbReference>
<evidence type="ECO:0000256" key="1">
    <source>
        <dbReference type="ARBA" id="ARBA00006056"/>
    </source>
</evidence>
<dbReference type="Gene3D" id="3.30.1370.60">
    <property type="entry name" value="Hypothetical oxidoreductase yiak, domain 2"/>
    <property type="match status" value="1"/>
</dbReference>
<gene>
    <name evidence="3" type="ORF">DRH29_05865</name>
</gene>
<evidence type="ECO:0000313" key="3">
    <source>
        <dbReference type="EMBL" id="RLC35747.1"/>
    </source>
</evidence>
<comment type="caution">
    <text evidence="3">The sequence shown here is derived from an EMBL/GenBank/DDBJ whole genome shotgun (WGS) entry which is preliminary data.</text>
</comment>
<keyword evidence="2" id="KW-0560">Oxidoreductase</keyword>
<dbReference type="InterPro" id="IPR043144">
    <property type="entry name" value="Mal/L-sulf/L-lact_DH-like_ah"/>
</dbReference>
<evidence type="ECO:0000313" key="4">
    <source>
        <dbReference type="Proteomes" id="UP000281261"/>
    </source>
</evidence>
<reference evidence="3 4" key="1">
    <citation type="submission" date="2018-06" db="EMBL/GenBank/DDBJ databases">
        <title>Extensive metabolic versatility and redundancy in microbially diverse, dynamic hydrothermal sediments.</title>
        <authorList>
            <person name="Dombrowski N."/>
            <person name="Teske A."/>
            <person name="Baker B.J."/>
        </authorList>
    </citation>
    <scope>NUCLEOTIDE SEQUENCE [LARGE SCALE GENOMIC DNA]</scope>
    <source>
        <strain evidence="3">B79_G16</strain>
    </source>
</reference>
<sequence>MPTFTAEQLKRVGIAIFEAAGTPSDEARQTVELLVKSNLCGHDSHGVRRIPEYIDKILNGLCKPRSEIKVVRESATTALVDGCWGLGQVVAMKTMKLAIGKAEKYDVGMVSTFNCCHMGRMADYALMAVPHDMIGICLAIGHGRMAPYGGVEPILNTSPVGIAIPAGKEPPFVLDISMAVCAAGKVMHALEKGENLPEGYIIDKEGKPTTNPEDYLKGGAILPFGGPVAYKGYGLAMVVDILAGILSGRGSAFDPTRREQGIFQMAIKIEAFQPVDEFKANVDRLIRRIKKSKRAAGFEEILIPGEIELRNEKKNLERGIEVPEKTWNGILQTAKRLNVDVESLLSNRSTKT</sequence>
<dbReference type="Pfam" id="PF02615">
    <property type="entry name" value="Ldh_2"/>
    <property type="match status" value="1"/>
</dbReference>
<name>A0A420ZAV3_UNCK3</name>
<dbReference type="InterPro" id="IPR043143">
    <property type="entry name" value="Mal/L-sulf/L-lact_DH-like_NADP"/>
</dbReference>
<organism evidence="3 4">
    <name type="scientific">candidate division Kazan bacterium</name>
    <dbReference type="NCBI Taxonomy" id="2202143"/>
    <lineage>
        <taxon>Bacteria</taxon>
        <taxon>Bacteria division Kazan-3B-28</taxon>
    </lineage>
</organism>